<dbReference type="OrthoDB" id="431202at2759"/>
<dbReference type="PANTHER" id="PTHR31735">
    <property type="entry name" value="VACUOLAR MEMBRANE PROTEIN YPL162C"/>
    <property type="match status" value="1"/>
</dbReference>
<evidence type="ECO:0000313" key="3">
    <source>
        <dbReference type="EMBL" id="KAJ1921560.1"/>
    </source>
</evidence>
<gene>
    <name evidence="3" type="ORF">H4219_000597</name>
</gene>
<organism evidence="3 4">
    <name type="scientific">Mycoemilia scoparia</name>
    <dbReference type="NCBI Taxonomy" id="417184"/>
    <lineage>
        <taxon>Eukaryota</taxon>
        <taxon>Fungi</taxon>
        <taxon>Fungi incertae sedis</taxon>
        <taxon>Zoopagomycota</taxon>
        <taxon>Kickxellomycotina</taxon>
        <taxon>Kickxellomycetes</taxon>
        <taxon>Kickxellales</taxon>
        <taxon>Kickxellaceae</taxon>
        <taxon>Mycoemilia</taxon>
    </lineage>
</organism>
<feature type="transmembrane region" description="Helical" evidence="2">
    <location>
        <begin position="148"/>
        <end position="172"/>
    </location>
</feature>
<comment type="caution">
    <text evidence="3">The sequence shown here is derived from an EMBL/GenBank/DDBJ whole genome shotgun (WGS) entry which is preliminary data.</text>
</comment>
<evidence type="ECO:0000256" key="2">
    <source>
        <dbReference type="SAM" id="Phobius"/>
    </source>
</evidence>
<dbReference type="GO" id="GO:0016020">
    <property type="term" value="C:membrane"/>
    <property type="evidence" value="ECO:0007669"/>
    <property type="project" value="TreeGrafter"/>
</dbReference>
<dbReference type="AlphaFoldDB" id="A0A9W8DRE0"/>
<feature type="compositionally biased region" description="Polar residues" evidence="1">
    <location>
        <begin position="279"/>
        <end position="293"/>
    </location>
</feature>
<evidence type="ECO:0000313" key="4">
    <source>
        <dbReference type="Proteomes" id="UP001150538"/>
    </source>
</evidence>
<keyword evidence="2" id="KW-0812">Transmembrane</keyword>
<reference evidence="3" key="1">
    <citation type="submission" date="2022-07" db="EMBL/GenBank/DDBJ databases">
        <title>Phylogenomic reconstructions and comparative analyses of Kickxellomycotina fungi.</title>
        <authorList>
            <person name="Reynolds N.K."/>
            <person name="Stajich J.E."/>
            <person name="Barry K."/>
            <person name="Grigoriev I.V."/>
            <person name="Crous P."/>
            <person name="Smith M.E."/>
        </authorList>
    </citation>
    <scope>NUCLEOTIDE SEQUENCE</scope>
    <source>
        <strain evidence="3">NBRC 100468</strain>
    </source>
</reference>
<proteinExistence type="predicted"/>
<dbReference type="EMBL" id="JANBPU010000004">
    <property type="protein sequence ID" value="KAJ1921560.1"/>
    <property type="molecule type" value="Genomic_DNA"/>
</dbReference>
<feature type="transmembrane region" description="Helical" evidence="2">
    <location>
        <begin position="192"/>
        <end position="211"/>
    </location>
</feature>
<protein>
    <recommendedName>
        <fullName evidence="5">Vacuolar membrane protein</fullName>
    </recommendedName>
</protein>
<feature type="transmembrane region" description="Helical" evidence="2">
    <location>
        <begin position="20"/>
        <end position="42"/>
    </location>
</feature>
<dbReference type="Pfam" id="PF12400">
    <property type="entry name" value="STIMATE"/>
    <property type="match status" value="1"/>
</dbReference>
<feature type="transmembrane region" description="Helical" evidence="2">
    <location>
        <begin position="93"/>
        <end position="114"/>
    </location>
</feature>
<keyword evidence="4" id="KW-1185">Reference proteome</keyword>
<feature type="transmembrane region" description="Helical" evidence="2">
    <location>
        <begin position="63"/>
        <end position="81"/>
    </location>
</feature>
<evidence type="ECO:0008006" key="5">
    <source>
        <dbReference type="Google" id="ProtNLM"/>
    </source>
</evidence>
<keyword evidence="2" id="KW-0472">Membrane</keyword>
<evidence type="ECO:0000256" key="1">
    <source>
        <dbReference type="SAM" id="MobiDB-lite"/>
    </source>
</evidence>
<keyword evidence="2" id="KW-1133">Transmembrane helix</keyword>
<accession>A0A9W8DRE0</accession>
<feature type="region of interest" description="Disordered" evidence="1">
    <location>
        <begin position="246"/>
        <end position="305"/>
    </location>
</feature>
<name>A0A9W8DRE0_9FUNG</name>
<dbReference type="InterPro" id="IPR022127">
    <property type="entry name" value="STIMATE/YPL162C"/>
</dbReference>
<dbReference type="Proteomes" id="UP001150538">
    <property type="component" value="Unassembled WGS sequence"/>
</dbReference>
<dbReference type="PANTHER" id="PTHR31735:SF1">
    <property type="entry name" value="VACUOLAR MEMBRANE PROTEIN YPL162C"/>
    <property type="match status" value="1"/>
</dbReference>
<sequence>MSSEGAGKPESPKVELVCALAGNFSILVQVGIGLLALASLVVKRHFERPKRTWFIWSLDVGKQVCGGSVMHMCNLIAAAITGSHSKRGTDPCVWYFLHLFLDTTVGVFILYGYLSIIGRITKRYGITDLQSGEYGNPPSIKKWFKQTAIFTGCLLLMKGTVVIAISIIPFLFTLGDWIMAPVRSTGSQEFEIIFVMAIAPLVLNIFEFCIVDQVIKKRLHKKSAGGDDSEDSYDGVEMGNSTYNPLPVEMDSVEMPPAGNHVRTSTSENIYKRRDSGDNGRTSGDHTSYNMNSFELEEPASRKNN</sequence>